<protein>
    <submittedName>
        <fullName evidence="1">Transferase</fullName>
    </submittedName>
</protein>
<sequence length="149" mass="17089">MSSIHVENQVHENLVYDIKLSSVGPAKVTGTGLVYEPTNTDLIMKLHYLRGLYFFEHDAVEGLTVYDIKAPMFKLLNHFNINCGRFRRSESGRPYIKCNDCGVRIIEARCKNTIDEWLEMKNYSLHRLLVSNQVLGPELAFSPMILVQV</sequence>
<dbReference type="Proteomes" id="UP000195402">
    <property type="component" value="Unassembled WGS sequence"/>
</dbReference>
<dbReference type="OMA" id="YIYTPEM"/>
<keyword evidence="2" id="KW-1185">Reference proteome</keyword>
<keyword evidence="1" id="KW-0808">Transferase</keyword>
<organism evidence="1 2">
    <name type="scientific">Macleaya cordata</name>
    <name type="common">Five-seeded plume-poppy</name>
    <name type="synonym">Bocconia cordata</name>
    <dbReference type="NCBI Taxonomy" id="56857"/>
    <lineage>
        <taxon>Eukaryota</taxon>
        <taxon>Viridiplantae</taxon>
        <taxon>Streptophyta</taxon>
        <taxon>Embryophyta</taxon>
        <taxon>Tracheophyta</taxon>
        <taxon>Spermatophyta</taxon>
        <taxon>Magnoliopsida</taxon>
        <taxon>Ranunculales</taxon>
        <taxon>Papaveraceae</taxon>
        <taxon>Papaveroideae</taxon>
        <taxon>Macleaya</taxon>
    </lineage>
</organism>
<dbReference type="InterPro" id="IPR023213">
    <property type="entry name" value="CAT-like_dom_sf"/>
</dbReference>
<dbReference type="STRING" id="56857.A0A200Q0P5"/>
<dbReference type="GO" id="GO:0016740">
    <property type="term" value="F:transferase activity"/>
    <property type="evidence" value="ECO:0007669"/>
    <property type="project" value="UniProtKB-KW"/>
</dbReference>
<evidence type="ECO:0000313" key="1">
    <source>
        <dbReference type="EMBL" id="OVA04033.1"/>
    </source>
</evidence>
<dbReference type="EMBL" id="MVGT01003436">
    <property type="protein sequence ID" value="OVA04033.1"/>
    <property type="molecule type" value="Genomic_DNA"/>
</dbReference>
<comment type="caution">
    <text evidence="1">The sequence shown here is derived from an EMBL/GenBank/DDBJ whole genome shotgun (WGS) entry which is preliminary data.</text>
</comment>
<dbReference type="InParanoid" id="A0A200Q0P5"/>
<evidence type="ECO:0000313" key="2">
    <source>
        <dbReference type="Proteomes" id="UP000195402"/>
    </source>
</evidence>
<dbReference type="Gene3D" id="3.30.559.10">
    <property type="entry name" value="Chloramphenicol acetyltransferase-like domain"/>
    <property type="match status" value="1"/>
</dbReference>
<proteinExistence type="predicted"/>
<reference evidence="1 2" key="1">
    <citation type="journal article" date="2017" name="Mol. Plant">
        <title>The Genome of Medicinal Plant Macleaya cordata Provides New Insights into Benzylisoquinoline Alkaloids Metabolism.</title>
        <authorList>
            <person name="Liu X."/>
            <person name="Liu Y."/>
            <person name="Huang P."/>
            <person name="Ma Y."/>
            <person name="Qing Z."/>
            <person name="Tang Q."/>
            <person name="Cao H."/>
            <person name="Cheng P."/>
            <person name="Zheng Y."/>
            <person name="Yuan Z."/>
            <person name="Zhou Y."/>
            <person name="Liu J."/>
            <person name="Tang Z."/>
            <person name="Zhuo Y."/>
            <person name="Zhang Y."/>
            <person name="Yu L."/>
            <person name="Huang J."/>
            <person name="Yang P."/>
            <person name="Peng Q."/>
            <person name="Zhang J."/>
            <person name="Jiang W."/>
            <person name="Zhang Z."/>
            <person name="Lin K."/>
            <person name="Ro D.K."/>
            <person name="Chen X."/>
            <person name="Xiong X."/>
            <person name="Shang Y."/>
            <person name="Huang S."/>
            <person name="Zeng J."/>
        </authorList>
    </citation>
    <scope>NUCLEOTIDE SEQUENCE [LARGE SCALE GENOMIC DNA]</scope>
    <source>
        <strain evidence="2">cv. BLH2017</strain>
        <tissue evidence="1">Root</tissue>
    </source>
</reference>
<gene>
    <name evidence="1" type="ORF">BVC80_693g20</name>
</gene>
<dbReference type="Pfam" id="PF02458">
    <property type="entry name" value="Transferase"/>
    <property type="match status" value="1"/>
</dbReference>
<accession>A0A200Q0P5</accession>
<dbReference type="AlphaFoldDB" id="A0A200Q0P5"/>
<dbReference type="OrthoDB" id="1862401at2759"/>
<name>A0A200Q0P5_MACCD</name>